<dbReference type="PROSITE" id="PS50001">
    <property type="entry name" value="SH2"/>
    <property type="match status" value="1"/>
</dbReference>
<keyword evidence="3 4" id="KW-0727">SH2 domain</keyword>
<evidence type="ECO:0000256" key="1">
    <source>
        <dbReference type="ARBA" id="ARBA00010220"/>
    </source>
</evidence>
<dbReference type="InterPro" id="IPR030523">
    <property type="entry name" value="SH2B"/>
</dbReference>
<dbReference type="InterPro" id="IPR001849">
    <property type="entry name" value="PH_domain"/>
</dbReference>
<evidence type="ECO:0000256" key="2">
    <source>
        <dbReference type="ARBA" id="ARBA00022553"/>
    </source>
</evidence>
<dbReference type="GO" id="GO:0005886">
    <property type="term" value="C:plasma membrane"/>
    <property type="evidence" value="ECO:0007669"/>
    <property type="project" value="TreeGrafter"/>
</dbReference>
<gene>
    <name evidence="8" type="ORF">DNTS_005945</name>
</gene>
<dbReference type="InterPro" id="IPR011993">
    <property type="entry name" value="PH-like_dom_sf"/>
</dbReference>
<evidence type="ECO:0000256" key="4">
    <source>
        <dbReference type="PROSITE-ProRule" id="PRU00191"/>
    </source>
</evidence>
<feature type="domain" description="PH" evidence="7">
    <location>
        <begin position="353"/>
        <end position="388"/>
    </location>
</feature>
<dbReference type="InterPro" id="IPR036860">
    <property type="entry name" value="SH2_dom_sf"/>
</dbReference>
<organism evidence="8 9">
    <name type="scientific">Danionella cerebrum</name>
    <dbReference type="NCBI Taxonomy" id="2873325"/>
    <lineage>
        <taxon>Eukaryota</taxon>
        <taxon>Metazoa</taxon>
        <taxon>Chordata</taxon>
        <taxon>Craniata</taxon>
        <taxon>Vertebrata</taxon>
        <taxon>Euteleostomi</taxon>
        <taxon>Actinopterygii</taxon>
        <taxon>Neopterygii</taxon>
        <taxon>Teleostei</taxon>
        <taxon>Ostariophysi</taxon>
        <taxon>Cypriniformes</taxon>
        <taxon>Danionidae</taxon>
        <taxon>Danioninae</taxon>
        <taxon>Danionella</taxon>
    </lineage>
</organism>
<proteinExistence type="inferred from homology"/>
<dbReference type="GO" id="GO:0005068">
    <property type="term" value="F:transmembrane receptor protein tyrosine kinase adaptor activity"/>
    <property type="evidence" value="ECO:0007669"/>
    <property type="project" value="TreeGrafter"/>
</dbReference>
<dbReference type="PROSITE" id="PS50003">
    <property type="entry name" value="PH_DOMAIN"/>
    <property type="match status" value="1"/>
</dbReference>
<dbReference type="GO" id="GO:0035556">
    <property type="term" value="P:intracellular signal transduction"/>
    <property type="evidence" value="ECO:0007669"/>
    <property type="project" value="TreeGrafter"/>
</dbReference>
<dbReference type="InterPro" id="IPR015012">
    <property type="entry name" value="Phe_ZIP"/>
</dbReference>
<dbReference type="InterPro" id="IPR036290">
    <property type="entry name" value="Phe_ZIP_sf"/>
</dbReference>
<name>A0A553R3F1_9TELE</name>
<dbReference type="Gene3D" id="2.30.29.30">
    <property type="entry name" value="Pleckstrin-homology domain (PH domain)/Phosphotyrosine-binding domain (PTB)"/>
    <property type="match status" value="1"/>
</dbReference>
<evidence type="ECO:0000313" key="9">
    <source>
        <dbReference type="Proteomes" id="UP000316079"/>
    </source>
</evidence>
<dbReference type="OrthoDB" id="10047184at2759"/>
<evidence type="ECO:0000259" key="6">
    <source>
        <dbReference type="PROSITE" id="PS50001"/>
    </source>
</evidence>
<dbReference type="PANTHER" id="PTHR10872">
    <property type="entry name" value="SH2B ADAPTER PROTEIN"/>
    <property type="match status" value="1"/>
</dbReference>
<dbReference type="InterPro" id="IPR000980">
    <property type="entry name" value="SH2"/>
</dbReference>
<keyword evidence="9" id="KW-1185">Reference proteome</keyword>
<feature type="compositionally biased region" description="Basic and acidic residues" evidence="5">
    <location>
        <begin position="622"/>
        <end position="634"/>
    </location>
</feature>
<dbReference type="Pfam" id="PF00169">
    <property type="entry name" value="PH"/>
    <property type="match status" value="1"/>
</dbReference>
<dbReference type="PANTHER" id="PTHR10872:SF1">
    <property type="entry name" value="SH2B ADAPTER PROTEIN 3"/>
    <property type="match status" value="1"/>
</dbReference>
<sequence>MNGNTVQQTTSTAPSVAPPVGWREFCELHASTTARELAQHYRRFVRERSVQDVPPPESFSKQFSTLFQQHFSSEVAKDVERVLRPLPPPPLLPMTSRLRIASFSGVLDYRETPRPGVSPLVAVLAPKPNAIGIPLEQERLVRSAPPDTTHRTWPHSQEDLDQFERITGSERYSPSAFPFPSHNEVTHISVSRIRESVYRLFKKSAQLDESSSRCSRDNSVQPAGLLTNVEHIPQTQPQTFVRVPPSRNSLKGTLWERWNPLRTVRRRQESGIICKEGQLRYLEVDDTISDTPPQWQRCRLLFRRISDHSSSERYQLELYDPPKEHKAPKLSVHCSDIQEIRRCNRLEMPDNWNTFVLKVAGHKGSFIFEADNEQQVSSWTTELRECVSSRSDNVDGEAFPVSDPLSAAHRGITDAGRQSPLAFVLAEQSFNKTHHFLSSFPWFHGPISRVRAAQLVQHAGVGGHGNFLLRQSETRRGDYVLTFNYQGRAKHLRFTSVMGMLSHFRNCPIPLESGAACDVMLASYVRVNPTHSGQSSALVPPVLVPFSRWNSEPSLAHCSPDPCLHPSSSTPHSCSPPPALSAHPLHTLPDRPIPVVLRRSESVGRRNLLRHPNPLPPLLPNRDSDYELEPPDRGRKRAIDNQYMFF</sequence>
<dbReference type="Gene3D" id="6.10.140.110">
    <property type="match status" value="1"/>
</dbReference>
<dbReference type="SMART" id="SM00233">
    <property type="entry name" value="PH"/>
    <property type="match status" value="1"/>
</dbReference>
<dbReference type="Pfam" id="PF00017">
    <property type="entry name" value="SH2"/>
    <property type="match status" value="1"/>
</dbReference>
<feature type="region of interest" description="Disordered" evidence="5">
    <location>
        <begin position="566"/>
        <end position="586"/>
    </location>
</feature>
<dbReference type="EMBL" id="SRMA01025266">
    <property type="protein sequence ID" value="TRY96697.1"/>
    <property type="molecule type" value="Genomic_DNA"/>
</dbReference>
<dbReference type="SUPFAM" id="SSF109805">
    <property type="entry name" value="Phenylalanine zipper"/>
    <property type="match status" value="1"/>
</dbReference>
<dbReference type="STRING" id="623744.A0A553R3F1"/>
<dbReference type="Pfam" id="PF08916">
    <property type="entry name" value="Phe_ZIP"/>
    <property type="match status" value="1"/>
</dbReference>
<feature type="domain" description="SH2" evidence="6">
    <location>
        <begin position="442"/>
        <end position="494"/>
    </location>
</feature>
<comment type="caution">
    <text evidence="8">The sequence shown here is derived from an EMBL/GenBank/DDBJ whole genome shotgun (WGS) entry which is preliminary data.</text>
</comment>
<reference evidence="8 9" key="1">
    <citation type="journal article" date="2019" name="Sci. Data">
        <title>Hybrid genome assembly and annotation of Danionella translucida.</title>
        <authorList>
            <person name="Kadobianskyi M."/>
            <person name="Schulze L."/>
            <person name="Schuelke M."/>
            <person name="Judkewitz B."/>
        </authorList>
    </citation>
    <scope>NUCLEOTIDE SEQUENCE [LARGE SCALE GENOMIC DNA]</scope>
    <source>
        <strain evidence="8 9">Bolton</strain>
    </source>
</reference>
<accession>A0A553R3F1</accession>
<dbReference type="SUPFAM" id="SSF50729">
    <property type="entry name" value="PH domain-like"/>
    <property type="match status" value="1"/>
</dbReference>
<dbReference type="Gene3D" id="3.30.505.10">
    <property type="entry name" value="SH2 domain"/>
    <property type="match status" value="1"/>
</dbReference>
<dbReference type="SUPFAM" id="SSF55550">
    <property type="entry name" value="SH2 domain"/>
    <property type="match status" value="1"/>
</dbReference>
<dbReference type="CDD" id="cd01231">
    <property type="entry name" value="PH_SH2B_family"/>
    <property type="match status" value="1"/>
</dbReference>
<keyword evidence="2" id="KW-0597">Phosphoprotein</keyword>
<dbReference type="Proteomes" id="UP000316079">
    <property type="component" value="Unassembled WGS sequence"/>
</dbReference>
<evidence type="ECO:0000259" key="7">
    <source>
        <dbReference type="PROSITE" id="PS50003"/>
    </source>
</evidence>
<feature type="region of interest" description="Disordered" evidence="5">
    <location>
        <begin position="607"/>
        <end position="634"/>
    </location>
</feature>
<dbReference type="AlphaFoldDB" id="A0A553R3F1"/>
<comment type="similarity">
    <text evidence="1">Belongs to the SH2B adapter family.</text>
</comment>
<dbReference type="PRINTS" id="PR00401">
    <property type="entry name" value="SH2DOMAIN"/>
</dbReference>
<dbReference type="SMART" id="SM00252">
    <property type="entry name" value="SH2"/>
    <property type="match status" value="1"/>
</dbReference>
<evidence type="ECO:0008006" key="10">
    <source>
        <dbReference type="Google" id="ProtNLM"/>
    </source>
</evidence>
<evidence type="ECO:0000256" key="5">
    <source>
        <dbReference type="SAM" id="MobiDB-lite"/>
    </source>
</evidence>
<protein>
    <recommendedName>
        <fullName evidence="10">SH2 domain-containing protein</fullName>
    </recommendedName>
</protein>
<evidence type="ECO:0000256" key="3">
    <source>
        <dbReference type="ARBA" id="ARBA00022999"/>
    </source>
</evidence>
<evidence type="ECO:0000313" key="8">
    <source>
        <dbReference type="EMBL" id="TRY96697.1"/>
    </source>
</evidence>